<dbReference type="GO" id="GO:0005730">
    <property type="term" value="C:nucleolus"/>
    <property type="evidence" value="ECO:0007669"/>
    <property type="project" value="TreeGrafter"/>
</dbReference>
<dbReference type="PANTHER" id="PTHR13282">
    <property type="entry name" value="PROTEIN FAM32A"/>
    <property type="match status" value="1"/>
</dbReference>
<feature type="compositionally biased region" description="Basic and acidic residues" evidence="1">
    <location>
        <begin position="84"/>
        <end position="94"/>
    </location>
</feature>
<feature type="region of interest" description="Disordered" evidence="1">
    <location>
        <begin position="1"/>
        <end position="103"/>
    </location>
</feature>
<sequence>MARDEYAAAGGTLKLKGVKDSKVDKKRKKKKVKAQPENETTSNQATAEEDMTAGEEKRPEASRDGSLGARASSEASAPLMIGKTEAERRHEEMKRKRIIQKANVGPDRFSMQLDERLKREGVKTHKERVEELNKYLSNLSEHHDMPRIGPG</sequence>
<feature type="compositionally biased region" description="Basic residues" evidence="1">
    <location>
        <begin position="24"/>
        <end position="33"/>
    </location>
</feature>
<evidence type="ECO:0000313" key="3">
    <source>
        <dbReference type="Proteomes" id="UP000698800"/>
    </source>
</evidence>
<feature type="compositionally biased region" description="Polar residues" evidence="1">
    <location>
        <begin position="37"/>
        <end position="46"/>
    </location>
</feature>
<evidence type="ECO:0000256" key="1">
    <source>
        <dbReference type="SAM" id="MobiDB-lite"/>
    </source>
</evidence>
<dbReference type="InterPro" id="IPR013865">
    <property type="entry name" value="FAM32A"/>
</dbReference>
<dbReference type="PANTHER" id="PTHR13282:SF6">
    <property type="entry name" value="PROTEIN FAM32A"/>
    <property type="match status" value="1"/>
</dbReference>
<organism evidence="2 3">
    <name type="scientific">Glutinoglossum americanum</name>
    <dbReference type="NCBI Taxonomy" id="1670608"/>
    <lineage>
        <taxon>Eukaryota</taxon>
        <taxon>Fungi</taxon>
        <taxon>Dikarya</taxon>
        <taxon>Ascomycota</taxon>
        <taxon>Pezizomycotina</taxon>
        <taxon>Geoglossomycetes</taxon>
        <taxon>Geoglossales</taxon>
        <taxon>Geoglossaceae</taxon>
        <taxon>Glutinoglossum</taxon>
    </lineage>
</organism>
<protein>
    <recommendedName>
        <fullName evidence="4">DUF1754-domain-containing protein</fullName>
    </recommendedName>
</protein>
<proteinExistence type="predicted"/>
<reference evidence="2" key="1">
    <citation type="submission" date="2021-03" db="EMBL/GenBank/DDBJ databases">
        <title>Comparative genomics and phylogenomic investigation of the class Geoglossomycetes provide insights into ecological specialization and systematics.</title>
        <authorList>
            <person name="Melie T."/>
            <person name="Pirro S."/>
            <person name="Miller A.N."/>
            <person name="Quandt A."/>
        </authorList>
    </citation>
    <scope>NUCLEOTIDE SEQUENCE</scope>
    <source>
        <strain evidence="2">GBOQ0MN5Z8</strain>
    </source>
</reference>
<gene>
    <name evidence="2" type="ORF">FGG08_000764</name>
</gene>
<keyword evidence="3" id="KW-1185">Reference proteome</keyword>
<dbReference type="AlphaFoldDB" id="A0A9P8IFZ5"/>
<accession>A0A9P8IFZ5</accession>
<evidence type="ECO:0008006" key="4">
    <source>
        <dbReference type="Google" id="ProtNLM"/>
    </source>
</evidence>
<dbReference type="EMBL" id="JAGHQL010000009">
    <property type="protein sequence ID" value="KAH0545152.1"/>
    <property type="molecule type" value="Genomic_DNA"/>
</dbReference>
<evidence type="ECO:0000313" key="2">
    <source>
        <dbReference type="EMBL" id="KAH0545152.1"/>
    </source>
</evidence>
<comment type="caution">
    <text evidence="2">The sequence shown here is derived from an EMBL/GenBank/DDBJ whole genome shotgun (WGS) entry which is preliminary data.</text>
</comment>
<dbReference type="OrthoDB" id="205403at2759"/>
<name>A0A9P8IFZ5_9PEZI</name>
<dbReference type="Pfam" id="PF08555">
    <property type="entry name" value="FAM32A"/>
    <property type="match status" value="1"/>
</dbReference>
<dbReference type="Proteomes" id="UP000698800">
    <property type="component" value="Unassembled WGS sequence"/>
</dbReference>
<feature type="compositionally biased region" description="Basic and acidic residues" evidence="1">
    <location>
        <begin position="54"/>
        <end position="63"/>
    </location>
</feature>